<dbReference type="InterPro" id="IPR002734">
    <property type="entry name" value="RibDG_C"/>
</dbReference>
<dbReference type="GO" id="GO:0009231">
    <property type="term" value="P:riboflavin biosynthetic process"/>
    <property type="evidence" value="ECO:0007669"/>
    <property type="project" value="InterPro"/>
</dbReference>
<proteinExistence type="predicted"/>
<dbReference type="Gene3D" id="3.40.430.10">
    <property type="entry name" value="Dihydrofolate Reductase, subunit A"/>
    <property type="match status" value="1"/>
</dbReference>
<reference evidence="2" key="1">
    <citation type="submission" date="2023-03" db="EMBL/GenBank/DDBJ databases">
        <authorList>
            <person name="Steffen K."/>
            <person name="Cardenas P."/>
        </authorList>
    </citation>
    <scope>NUCLEOTIDE SEQUENCE</scope>
</reference>
<organism evidence="2 3">
    <name type="scientific">Geodia barretti</name>
    <name type="common">Barrett's horny sponge</name>
    <dbReference type="NCBI Taxonomy" id="519541"/>
    <lineage>
        <taxon>Eukaryota</taxon>
        <taxon>Metazoa</taxon>
        <taxon>Porifera</taxon>
        <taxon>Demospongiae</taxon>
        <taxon>Heteroscleromorpha</taxon>
        <taxon>Tetractinellida</taxon>
        <taxon>Astrophorina</taxon>
        <taxon>Geodiidae</taxon>
        <taxon>Geodia</taxon>
    </lineage>
</organism>
<protein>
    <submittedName>
        <fullName evidence="2">Uncharacterized protein YwjB</fullName>
    </submittedName>
</protein>
<dbReference type="Proteomes" id="UP001174909">
    <property type="component" value="Unassembled WGS sequence"/>
</dbReference>
<dbReference type="Pfam" id="PF01872">
    <property type="entry name" value="RibD_C"/>
    <property type="match status" value="1"/>
</dbReference>
<dbReference type="EMBL" id="CASHTH010000343">
    <property type="protein sequence ID" value="CAI7998250.1"/>
    <property type="molecule type" value="Genomic_DNA"/>
</dbReference>
<accession>A0AA35R0A9</accession>
<name>A0AA35R0A9_GEOBA</name>
<keyword evidence="3" id="KW-1185">Reference proteome</keyword>
<evidence type="ECO:0000313" key="2">
    <source>
        <dbReference type="EMBL" id="CAI7998250.1"/>
    </source>
</evidence>
<dbReference type="PANTHER" id="PTHR38011">
    <property type="entry name" value="DIHYDROFOLATE REDUCTASE FAMILY PROTEIN (AFU_ORTHOLOGUE AFUA_8G06820)"/>
    <property type="match status" value="1"/>
</dbReference>
<dbReference type="InterPro" id="IPR050765">
    <property type="entry name" value="Riboflavin_Biosynth_HTPR"/>
</dbReference>
<comment type="caution">
    <text evidence="2">The sequence shown here is derived from an EMBL/GenBank/DDBJ whole genome shotgun (WGS) entry which is preliminary data.</text>
</comment>
<dbReference type="AlphaFoldDB" id="A0AA35R0A9"/>
<dbReference type="GO" id="GO:0008703">
    <property type="term" value="F:5-amino-6-(5-phosphoribosylamino)uracil reductase activity"/>
    <property type="evidence" value="ECO:0007669"/>
    <property type="project" value="InterPro"/>
</dbReference>
<dbReference type="SUPFAM" id="SSF53597">
    <property type="entry name" value="Dihydrofolate reductase-like"/>
    <property type="match status" value="1"/>
</dbReference>
<evidence type="ECO:0000259" key="1">
    <source>
        <dbReference type="Pfam" id="PF01872"/>
    </source>
</evidence>
<dbReference type="InterPro" id="IPR024072">
    <property type="entry name" value="DHFR-like_dom_sf"/>
</dbReference>
<feature type="domain" description="Bacterial bifunctional deaminase-reductase C-terminal" evidence="1">
    <location>
        <begin position="4"/>
        <end position="158"/>
    </location>
</feature>
<dbReference type="PANTHER" id="PTHR38011:SF11">
    <property type="entry name" value="2,5-DIAMINO-6-RIBOSYLAMINO-4(3H)-PYRIMIDINONE 5'-PHOSPHATE REDUCTASE"/>
    <property type="match status" value="1"/>
</dbReference>
<evidence type="ECO:0000313" key="3">
    <source>
        <dbReference type="Proteomes" id="UP001174909"/>
    </source>
</evidence>
<sequence length="175" mass="19121">MVRITYYVAASLDGFIADAARGVDWLPQGNSDDYGYAGFYAGVETLVMGRRTYDQALTFGDWPYPGKTAYVFTRTPPSDGPPEVRFVQANPPDFVRDIEERHSGAVWLVGGADLADQFRQAGLIDEYRVFVVPVILGQGVPLFGGPGAPTVLQLESADTHVDGLVELRYRASETV</sequence>
<gene>
    <name evidence="2" type="ORF">GBAR_LOCUS2382</name>
</gene>